<comment type="caution">
    <text evidence="7">The sequence shown here is derived from an EMBL/GenBank/DDBJ whole genome shotgun (WGS) entry which is preliminary data.</text>
</comment>
<feature type="domain" description="RNA polymerase sigma-70 region 2" evidence="6">
    <location>
        <begin position="19"/>
        <end position="84"/>
    </location>
</feature>
<evidence type="ECO:0000256" key="4">
    <source>
        <dbReference type="ARBA" id="ARBA00023163"/>
    </source>
</evidence>
<organism evidence="7 8">
    <name type="scientific">Edaphobacter dinghuensis</name>
    <dbReference type="NCBI Taxonomy" id="1560005"/>
    <lineage>
        <taxon>Bacteria</taxon>
        <taxon>Pseudomonadati</taxon>
        <taxon>Acidobacteriota</taxon>
        <taxon>Terriglobia</taxon>
        <taxon>Terriglobales</taxon>
        <taxon>Acidobacteriaceae</taxon>
        <taxon>Edaphobacter</taxon>
    </lineage>
</organism>
<evidence type="ECO:0000259" key="6">
    <source>
        <dbReference type="Pfam" id="PF04542"/>
    </source>
</evidence>
<keyword evidence="3" id="KW-0238">DNA-binding</keyword>
<dbReference type="SUPFAM" id="SSF88946">
    <property type="entry name" value="Sigma2 domain of RNA polymerase sigma factors"/>
    <property type="match status" value="1"/>
</dbReference>
<accession>A0A917M860</accession>
<keyword evidence="8" id="KW-1185">Reference proteome</keyword>
<dbReference type="AlphaFoldDB" id="A0A917M860"/>
<dbReference type="InterPro" id="IPR039425">
    <property type="entry name" value="RNA_pol_sigma-70-like"/>
</dbReference>
<dbReference type="RefSeq" id="WP_188554919.1">
    <property type="nucleotide sequence ID" value="NZ_BMGT01000003.1"/>
</dbReference>
<reference evidence="7" key="2">
    <citation type="submission" date="2020-09" db="EMBL/GenBank/DDBJ databases">
        <authorList>
            <person name="Sun Q."/>
            <person name="Zhou Y."/>
        </authorList>
    </citation>
    <scope>NUCLEOTIDE SEQUENCE</scope>
    <source>
        <strain evidence="7">CGMCC 1.12997</strain>
    </source>
</reference>
<sequence>MSFYHSQPGRRTNEDVFFEYHSQLLTWAAQITRNDRAESEDLVQDFYLTVLRISRTLDGMEQLEGYLFRVLRNLYYARMRRARREPIDSLSIVDYDSVEQGLVAADRRELLFIRSHLEQICLYACQRKSTNRAAGILIMRFFLGYYPSELMKVVQIPRYVVDQALHVARNEARMHLDHPGAIVSISPAKSPSISVSKRSAGNDSHDIFLKLRETIFRASEGEHFDRAVLEQRYAGGETPSPLSAQQLAHLVSCPTCLDQVNTILHLPLLAERSPEYGLDRDGGSGPQAGIGENSASQTRTKRSDSKKGPSLRKLERRARDVYEHRPDSLEIVVDGDIRSSQKVTAEINEFCLKLARKEEPSFIEVISEQGFRLAFLLVEAPVSADMLQQVESVFLSDGRSLVLTLSFAAEDPTVHVLYHDPVVAEESAAKPMTSSASTDLVQLSTESSIKTIVLVPANRTLRRATRVITFLSKNLKRFFVGMMNPMLATSLVCGVAAVVLLVISLRTASVMTPGELLQRATVAENAAAQSGTSGVVVQSVRIQTPLRKVERTLYRDVQHKRSLKNKTLSHQDASLRTELENSGIPWNDPLSADSFRDWHDGVAVSRDIVKRPEKGLLTLTTTVSTGRIASESLTVREADFRPIKRTVELRDAGTIEVAELNYSVLPWSSVNPDIFEPLTAIPEAEGRHLHTSLLPHLPHAVTPGELDLAELSARLMLNRLGLDANSRIEITRNLDGVHVRGLVDTEMQKNQLQAQLRLIPNVIPSILTVQEMESYANSSSGITSIRQSSDVAAAPSALEMYFNEHHLDQQEFSSTTQDFLEGSFAVKWETEQLSTLLQRFSTDTTLPTPARTALAELLVQHKTALLAALAREERALMRAQLTVPPSSSVASSNDLTESLRKDAGENFALCIELTSDNKNASRPAQIIAPQLAKSIAELRAAALQISSTALSLSSSPGNAGLASKNN</sequence>
<dbReference type="GO" id="GO:0006352">
    <property type="term" value="P:DNA-templated transcription initiation"/>
    <property type="evidence" value="ECO:0007669"/>
    <property type="project" value="InterPro"/>
</dbReference>
<evidence type="ECO:0000256" key="3">
    <source>
        <dbReference type="ARBA" id="ARBA00023125"/>
    </source>
</evidence>
<gene>
    <name evidence="7" type="ORF">GCM10011585_29290</name>
</gene>
<keyword evidence="2" id="KW-0731">Sigma factor</keyword>
<dbReference type="GO" id="GO:0016987">
    <property type="term" value="F:sigma factor activity"/>
    <property type="evidence" value="ECO:0007669"/>
    <property type="project" value="UniProtKB-KW"/>
</dbReference>
<evidence type="ECO:0000313" key="7">
    <source>
        <dbReference type="EMBL" id="GGG83680.1"/>
    </source>
</evidence>
<dbReference type="Gene3D" id="1.10.1740.10">
    <property type="match status" value="1"/>
</dbReference>
<keyword evidence="1" id="KW-0805">Transcription regulation</keyword>
<dbReference type="Proteomes" id="UP000647241">
    <property type="component" value="Unassembled WGS sequence"/>
</dbReference>
<evidence type="ECO:0000313" key="8">
    <source>
        <dbReference type="Proteomes" id="UP000647241"/>
    </source>
</evidence>
<name>A0A917M860_9BACT</name>
<proteinExistence type="predicted"/>
<dbReference type="InterPro" id="IPR013325">
    <property type="entry name" value="RNA_pol_sigma_r2"/>
</dbReference>
<dbReference type="Pfam" id="PF04542">
    <property type="entry name" value="Sigma70_r2"/>
    <property type="match status" value="1"/>
</dbReference>
<protein>
    <recommendedName>
        <fullName evidence="6">RNA polymerase sigma-70 region 2 domain-containing protein</fullName>
    </recommendedName>
</protein>
<dbReference type="EMBL" id="BMGT01000003">
    <property type="protein sequence ID" value="GGG83680.1"/>
    <property type="molecule type" value="Genomic_DNA"/>
</dbReference>
<dbReference type="PANTHER" id="PTHR43133:SF8">
    <property type="entry name" value="RNA POLYMERASE SIGMA FACTOR HI_1459-RELATED"/>
    <property type="match status" value="1"/>
</dbReference>
<keyword evidence="4" id="KW-0804">Transcription</keyword>
<evidence type="ECO:0000256" key="1">
    <source>
        <dbReference type="ARBA" id="ARBA00023015"/>
    </source>
</evidence>
<dbReference type="InterPro" id="IPR007627">
    <property type="entry name" value="RNA_pol_sigma70_r2"/>
</dbReference>
<reference evidence="7" key="1">
    <citation type="journal article" date="2014" name="Int. J. Syst. Evol. Microbiol.">
        <title>Complete genome sequence of Corynebacterium casei LMG S-19264T (=DSM 44701T), isolated from a smear-ripened cheese.</title>
        <authorList>
            <consortium name="US DOE Joint Genome Institute (JGI-PGF)"/>
            <person name="Walter F."/>
            <person name="Albersmeier A."/>
            <person name="Kalinowski J."/>
            <person name="Ruckert C."/>
        </authorList>
    </citation>
    <scope>NUCLEOTIDE SEQUENCE</scope>
    <source>
        <strain evidence="7">CGMCC 1.12997</strain>
    </source>
</reference>
<evidence type="ECO:0000256" key="5">
    <source>
        <dbReference type="SAM" id="MobiDB-lite"/>
    </source>
</evidence>
<dbReference type="PANTHER" id="PTHR43133">
    <property type="entry name" value="RNA POLYMERASE ECF-TYPE SIGMA FACTO"/>
    <property type="match status" value="1"/>
</dbReference>
<dbReference type="GO" id="GO:0003677">
    <property type="term" value="F:DNA binding"/>
    <property type="evidence" value="ECO:0007669"/>
    <property type="project" value="UniProtKB-KW"/>
</dbReference>
<feature type="region of interest" description="Disordered" evidence="5">
    <location>
        <begin position="276"/>
        <end position="319"/>
    </location>
</feature>
<evidence type="ECO:0000256" key="2">
    <source>
        <dbReference type="ARBA" id="ARBA00023082"/>
    </source>
</evidence>